<name>A0ABR0A3U2_9CRUS</name>
<feature type="compositionally biased region" description="Low complexity" evidence="1">
    <location>
        <begin position="383"/>
        <end position="412"/>
    </location>
</feature>
<dbReference type="Proteomes" id="UP001234178">
    <property type="component" value="Unassembled WGS sequence"/>
</dbReference>
<dbReference type="EMBL" id="JAOYFB010000036">
    <property type="protein sequence ID" value="KAK4019813.1"/>
    <property type="molecule type" value="Genomic_DNA"/>
</dbReference>
<feature type="compositionally biased region" description="Polar residues" evidence="1">
    <location>
        <begin position="278"/>
        <end position="295"/>
    </location>
</feature>
<evidence type="ECO:0000256" key="1">
    <source>
        <dbReference type="SAM" id="MobiDB-lite"/>
    </source>
</evidence>
<feature type="region of interest" description="Disordered" evidence="1">
    <location>
        <begin position="1"/>
        <end position="24"/>
    </location>
</feature>
<organism evidence="2 3">
    <name type="scientific">Daphnia magna</name>
    <dbReference type="NCBI Taxonomy" id="35525"/>
    <lineage>
        <taxon>Eukaryota</taxon>
        <taxon>Metazoa</taxon>
        <taxon>Ecdysozoa</taxon>
        <taxon>Arthropoda</taxon>
        <taxon>Crustacea</taxon>
        <taxon>Branchiopoda</taxon>
        <taxon>Diplostraca</taxon>
        <taxon>Cladocera</taxon>
        <taxon>Anomopoda</taxon>
        <taxon>Daphniidae</taxon>
        <taxon>Daphnia</taxon>
    </lineage>
</organism>
<proteinExistence type="predicted"/>
<feature type="region of interest" description="Disordered" evidence="1">
    <location>
        <begin position="193"/>
        <end position="235"/>
    </location>
</feature>
<feature type="region of interest" description="Disordered" evidence="1">
    <location>
        <begin position="259"/>
        <end position="295"/>
    </location>
</feature>
<feature type="compositionally biased region" description="Low complexity" evidence="1">
    <location>
        <begin position="321"/>
        <end position="340"/>
    </location>
</feature>
<accession>A0ABR0A3U2</accession>
<keyword evidence="3" id="KW-1185">Reference proteome</keyword>
<evidence type="ECO:0000313" key="3">
    <source>
        <dbReference type="Proteomes" id="UP001234178"/>
    </source>
</evidence>
<feature type="compositionally biased region" description="Polar residues" evidence="1">
    <location>
        <begin position="218"/>
        <end position="234"/>
    </location>
</feature>
<reference evidence="2 3" key="1">
    <citation type="journal article" date="2023" name="Nucleic Acids Res.">
        <title>The hologenome of Daphnia magna reveals possible DNA methylation and microbiome-mediated evolution of the host genome.</title>
        <authorList>
            <person name="Chaturvedi A."/>
            <person name="Li X."/>
            <person name="Dhandapani V."/>
            <person name="Marshall H."/>
            <person name="Kissane S."/>
            <person name="Cuenca-Cambronero M."/>
            <person name="Asole G."/>
            <person name="Calvet F."/>
            <person name="Ruiz-Romero M."/>
            <person name="Marangio P."/>
            <person name="Guigo R."/>
            <person name="Rago D."/>
            <person name="Mirbahai L."/>
            <person name="Eastwood N."/>
            <person name="Colbourne J.K."/>
            <person name="Zhou J."/>
            <person name="Mallon E."/>
            <person name="Orsini L."/>
        </authorList>
    </citation>
    <scope>NUCLEOTIDE SEQUENCE [LARGE SCALE GENOMIC DNA]</scope>
    <source>
        <strain evidence="2">LRV0_1</strain>
    </source>
</reference>
<gene>
    <name evidence="2" type="ORF">OUZ56_001820</name>
</gene>
<sequence length="521" mass="55977">MTVKSSDAWRPAVKEHRSGSLMAGNVGSPPAECPSCAAGGIRSSVKLYQINLEQAAVFCENASCPFPLFSQDVCPLVVSHAAAPGPAANSKFKTRSMDTESMTSTCSVSSWTSHASTLSSVSSNVATPPPSISSKPFIWPSNQYSVYQPKAMAPKQKNVFDWITPISSSQSSPASSVISFNDKEVEMVMGKSANLTPNSGLPPSPSPTLSDILDAVGNQPSESTEAPTPSYSSPLTEETTLMTTEFIDVQQAAEPIALQFPEASTPVRQSTKRVVDDNGSNESGSKLTKSSNSTPESIAAWRNIELPLKKSSVREKKPRTSAVAKTRVSRSASSSNESMPPSTPIPQPLVPQSTIAVELNDEGNHVFTIHPVTRAPSVTPKPRSSAKTVKATASAVRPSKTSKPSKAATAKPAEPKRSIFRLVFAALLKKPLFHKRKFFEIQLLDAAKESSYSLLSHTEGAVKLLKNTDDAKMEFHVSLGLFQSPCIIQLPEISARNFRTMMDRSLDLRAVFIVATKVRDL</sequence>
<evidence type="ECO:0000313" key="2">
    <source>
        <dbReference type="EMBL" id="KAK4019813.1"/>
    </source>
</evidence>
<protein>
    <submittedName>
        <fullName evidence="2">Uncharacterized protein</fullName>
    </submittedName>
</protein>
<comment type="caution">
    <text evidence="2">The sequence shown here is derived from an EMBL/GenBank/DDBJ whole genome shotgun (WGS) entry which is preliminary data.</text>
</comment>
<feature type="region of interest" description="Disordered" evidence="1">
    <location>
        <begin position="374"/>
        <end position="412"/>
    </location>
</feature>
<feature type="region of interest" description="Disordered" evidence="1">
    <location>
        <begin position="309"/>
        <end position="349"/>
    </location>
</feature>